<comment type="catalytic activity">
    <reaction evidence="1">
        <text>Endohydrolysis of (1-&gt;4)-beta-D-glucosidic linkages in cellulose, lichenin and cereal beta-D-glucans.</text>
        <dbReference type="EC" id="3.2.1.4"/>
    </reaction>
</comment>
<dbReference type="OrthoDB" id="5823761at2759"/>
<evidence type="ECO:0000313" key="14">
    <source>
        <dbReference type="Proteomes" id="UP000006352"/>
    </source>
</evidence>
<proteinExistence type="inferred from homology"/>
<dbReference type="InterPro" id="IPR001547">
    <property type="entry name" value="Glyco_hydro_5"/>
</dbReference>
<evidence type="ECO:0000256" key="9">
    <source>
        <dbReference type="ARBA" id="ARBA00023326"/>
    </source>
</evidence>
<dbReference type="Pfam" id="PF00150">
    <property type="entry name" value="Cellulase"/>
    <property type="match status" value="1"/>
</dbReference>
<dbReference type="HOGENOM" id="CLU_029718_1_1_1"/>
<sequence length="416" mass="43719">MKFTHALGFLGLGALSVHGQAALYAQCGGETWTGDTTCVSGATCEYQNDYYSQCVPTADASSTAATATASATPTSTCGATPPASAGKLTYAGVNIAGFDFGMDTSGDDTASSAYPPLTQYYGADGAGQMTHFVNDDKYNIFRLPVSWQFLTNNVITGTLNETNFAEYDALVQACLTTGASCIIDLHNYARWDGDIIGQGGPSNEVFAELWGNLAAYYATESKILFGVMNEPHDLPNITLWAETVQAAVTAIRQAGATTQYILLPGDNYTSAETFVSGGSAAALAAVTNPDGGITGLIMDVHKYLDSDNSGTSDTCVTNNIDDAWEPLSQWLRCNGRQALNTETGGGNTASCEEYICEQVDYQAENSDVILGYVGWAAGNFATDYVLSETPTDTNGTWTDQVLVSTCLSPAANGVVA</sequence>
<evidence type="ECO:0000256" key="5">
    <source>
        <dbReference type="ARBA" id="ARBA00022801"/>
    </source>
</evidence>
<evidence type="ECO:0000256" key="6">
    <source>
        <dbReference type="ARBA" id="ARBA00023001"/>
    </source>
</evidence>
<dbReference type="RefSeq" id="XP_012181610.1">
    <property type="nucleotide sequence ID" value="XM_012326220.1"/>
</dbReference>
<accession>J4HWI6</accession>
<evidence type="ECO:0000256" key="2">
    <source>
        <dbReference type="ARBA" id="ARBA00005641"/>
    </source>
</evidence>
<gene>
    <name evidence="13" type="ORF">FIBRA_04419</name>
</gene>
<dbReference type="SMART" id="SM00236">
    <property type="entry name" value="fCBD"/>
    <property type="match status" value="1"/>
</dbReference>
<evidence type="ECO:0000256" key="10">
    <source>
        <dbReference type="RuleBase" id="RU361153"/>
    </source>
</evidence>
<keyword evidence="6" id="KW-0136">Cellulose degradation</keyword>
<evidence type="ECO:0000256" key="8">
    <source>
        <dbReference type="ARBA" id="ARBA00023295"/>
    </source>
</evidence>
<dbReference type="Gene3D" id="3.20.20.80">
    <property type="entry name" value="Glycosidases"/>
    <property type="match status" value="1"/>
</dbReference>
<dbReference type="GO" id="GO:0030245">
    <property type="term" value="P:cellulose catabolic process"/>
    <property type="evidence" value="ECO:0007669"/>
    <property type="project" value="UniProtKB-KW"/>
</dbReference>
<evidence type="ECO:0000256" key="4">
    <source>
        <dbReference type="ARBA" id="ARBA00022729"/>
    </source>
</evidence>
<evidence type="ECO:0000259" key="12">
    <source>
        <dbReference type="PROSITE" id="PS51164"/>
    </source>
</evidence>
<evidence type="ECO:0000256" key="1">
    <source>
        <dbReference type="ARBA" id="ARBA00000966"/>
    </source>
</evidence>
<name>J4HWI6_9APHY</name>
<organism evidence="13 14">
    <name type="scientific">Fibroporia radiculosa</name>
    <dbReference type="NCBI Taxonomy" id="599839"/>
    <lineage>
        <taxon>Eukaryota</taxon>
        <taxon>Fungi</taxon>
        <taxon>Dikarya</taxon>
        <taxon>Basidiomycota</taxon>
        <taxon>Agaricomycotina</taxon>
        <taxon>Agaricomycetes</taxon>
        <taxon>Polyporales</taxon>
        <taxon>Fibroporiaceae</taxon>
        <taxon>Fibroporia</taxon>
    </lineage>
</organism>
<evidence type="ECO:0000256" key="11">
    <source>
        <dbReference type="SAM" id="SignalP"/>
    </source>
</evidence>
<dbReference type="PANTHER" id="PTHR34142:SF5">
    <property type="entry name" value="CBM1 DOMAIN-CONTAINING PROTEIN"/>
    <property type="match status" value="1"/>
</dbReference>
<dbReference type="GeneID" id="24097238"/>
<dbReference type="Proteomes" id="UP000006352">
    <property type="component" value="Unassembled WGS sequence"/>
</dbReference>
<feature type="signal peptide" evidence="11">
    <location>
        <begin position="1"/>
        <end position="19"/>
    </location>
</feature>
<dbReference type="EC" id="3.2.1.4" evidence="3"/>
<protein>
    <recommendedName>
        <fullName evidence="3">cellulase</fullName>
        <ecNumber evidence="3">3.2.1.4</ecNumber>
    </recommendedName>
</protein>
<keyword evidence="4 11" id="KW-0732">Signal</keyword>
<comment type="similarity">
    <text evidence="2 10">Belongs to the glycosyl hydrolase 5 (cellulase A) family.</text>
</comment>
<dbReference type="GO" id="GO:0005576">
    <property type="term" value="C:extracellular region"/>
    <property type="evidence" value="ECO:0007669"/>
    <property type="project" value="InterPro"/>
</dbReference>
<keyword evidence="5 10" id="KW-0378">Hydrolase</keyword>
<dbReference type="PROSITE" id="PS00659">
    <property type="entry name" value="GLYCOSYL_HYDROL_F5"/>
    <property type="match status" value="1"/>
</dbReference>
<keyword evidence="14" id="KW-1185">Reference proteome</keyword>
<dbReference type="Pfam" id="PF00734">
    <property type="entry name" value="CBM_1"/>
    <property type="match status" value="1"/>
</dbReference>
<dbReference type="FunFam" id="3.20.20.80:FF:000124">
    <property type="entry name" value="Exported cellulase"/>
    <property type="match status" value="1"/>
</dbReference>
<keyword evidence="7" id="KW-0119">Carbohydrate metabolism</keyword>
<dbReference type="InterPro" id="IPR035971">
    <property type="entry name" value="CBD_sf"/>
</dbReference>
<dbReference type="SUPFAM" id="SSF57180">
    <property type="entry name" value="Cellulose-binding domain"/>
    <property type="match status" value="1"/>
</dbReference>
<evidence type="ECO:0000256" key="3">
    <source>
        <dbReference type="ARBA" id="ARBA00012601"/>
    </source>
</evidence>
<keyword evidence="8 10" id="KW-0326">Glycosidase</keyword>
<dbReference type="SUPFAM" id="SSF51445">
    <property type="entry name" value="(Trans)glycosidases"/>
    <property type="match status" value="1"/>
</dbReference>
<dbReference type="InterPro" id="IPR018087">
    <property type="entry name" value="Glyco_hydro_5_CS"/>
</dbReference>
<feature type="chain" id="PRO_5003779267" description="cellulase" evidence="11">
    <location>
        <begin position="20"/>
        <end position="416"/>
    </location>
</feature>
<dbReference type="InterPro" id="IPR017853">
    <property type="entry name" value="GH"/>
</dbReference>
<dbReference type="PANTHER" id="PTHR34142">
    <property type="entry name" value="ENDO-BETA-1,4-GLUCANASE A"/>
    <property type="match status" value="1"/>
</dbReference>
<dbReference type="PROSITE" id="PS51164">
    <property type="entry name" value="CBM1_2"/>
    <property type="match status" value="1"/>
</dbReference>
<reference evidence="13 14" key="1">
    <citation type="journal article" date="2012" name="Appl. Environ. Microbiol.">
        <title>Short-read sequencing for genomic analysis of the brown rot fungus Fibroporia radiculosa.</title>
        <authorList>
            <person name="Tang J.D."/>
            <person name="Perkins A.D."/>
            <person name="Sonstegard T.S."/>
            <person name="Schroeder S.G."/>
            <person name="Burgess S.C."/>
            <person name="Diehl S.V."/>
        </authorList>
    </citation>
    <scope>NUCLEOTIDE SEQUENCE [LARGE SCALE GENOMIC DNA]</scope>
    <source>
        <strain evidence="13 14">TFFH 294</strain>
    </source>
</reference>
<dbReference type="STRING" id="599839.J4HWI6"/>
<dbReference type="InterPro" id="IPR000254">
    <property type="entry name" value="CBD"/>
</dbReference>
<evidence type="ECO:0000313" key="13">
    <source>
        <dbReference type="EMBL" id="CCM02327.1"/>
    </source>
</evidence>
<dbReference type="PROSITE" id="PS00562">
    <property type="entry name" value="CBM1_1"/>
    <property type="match status" value="1"/>
</dbReference>
<dbReference type="GO" id="GO:0008810">
    <property type="term" value="F:cellulase activity"/>
    <property type="evidence" value="ECO:0007669"/>
    <property type="project" value="UniProtKB-EC"/>
</dbReference>
<feature type="domain" description="CBM1" evidence="12">
    <location>
        <begin position="19"/>
        <end position="55"/>
    </location>
</feature>
<dbReference type="InParanoid" id="J4HWI6"/>
<dbReference type="AlphaFoldDB" id="J4HWI6"/>
<dbReference type="EMBL" id="HE797076">
    <property type="protein sequence ID" value="CCM02327.1"/>
    <property type="molecule type" value="Genomic_DNA"/>
</dbReference>
<dbReference type="GO" id="GO:0030248">
    <property type="term" value="F:cellulose binding"/>
    <property type="evidence" value="ECO:0007669"/>
    <property type="project" value="InterPro"/>
</dbReference>
<keyword evidence="9" id="KW-0624">Polysaccharide degradation</keyword>
<evidence type="ECO:0000256" key="7">
    <source>
        <dbReference type="ARBA" id="ARBA00023277"/>
    </source>
</evidence>